<dbReference type="PANTHER" id="PTHR35369:SF2">
    <property type="entry name" value="BLR3025 PROTEIN"/>
    <property type="match status" value="1"/>
</dbReference>
<proteinExistence type="predicted"/>
<protein>
    <submittedName>
        <fullName evidence="3">DNA polymerase Y family protein</fullName>
    </submittedName>
</protein>
<dbReference type="Gene3D" id="3.40.1170.60">
    <property type="match status" value="1"/>
</dbReference>
<organism evidence="3 4">
    <name type="scientific">Nocardioides pocheonensis</name>
    <dbReference type="NCBI Taxonomy" id="661485"/>
    <lineage>
        <taxon>Bacteria</taxon>
        <taxon>Bacillati</taxon>
        <taxon>Actinomycetota</taxon>
        <taxon>Actinomycetes</taxon>
        <taxon>Propionibacteriales</taxon>
        <taxon>Nocardioidaceae</taxon>
        <taxon>Nocardioides</taxon>
    </lineage>
</organism>
<accession>A0A3N0GVV7</accession>
<dbReference type="CDD" id="cd03468">
    <property type="entry name" value="PolY_like"/>
    <property type="match status" value="1"/>
</dbReference>
<evidence type="ECO:0000313" key="3">
    <source>
        <dbReference type="EMBL" id="RNM16595.1"/>
    </source>
</evidence>
<gene>
    <name evidence="3" type="ORF">EFL26_03400</name>
</gene>
<dbReference type="Pfam" id="PF00817">
    <property type="entry name" value="IMS"/>
    <property type="match status" value="1"/>
</dbReference>
<sequence>MSRVLVVWCPDWPVVAALAEADPGRLPALAALPAVQVPAAVLTRSAVVACNHAARAEGVRRGMRRRDAQARCPELVLLPDNPDRDARAFEPVLAAVEALRPGVAPLRPGLLAIRAPGRFYGGEEHAAAIIAERLVETGVWDCRIGIADDLFSAEQAARLADVQGWRVVDEGGSAAFLRELPIEVLDDADLVGLLQRLGLRHLGDLAALPARDVLTRFGAYGAKVHRLVRGVDPVEPATRTPPPDLVREVPFEPALASVEAVCFSVRRTAEDFVAALGDRGLVCTAVRVEAEGDDARRSLLSSRTWVHSRWFSVADLVDRVHWQLQATPEGVTVGAPVGLVRFVPETVEPAAAHADGLWGGDNDDRVDRGVARVQAMLGYDAVVVPVRQGGRTPADRQALVPWGERPAGLRPPGLPWPGQVPAPAPTRVFAEPRPAAVVGSAGQPVAVTERGAVTCEPARFTVSGGRPGWQPVDAWAGPWPVDEQWWEVSAGSTTEGRGLVARFQVVGADGRAWLMRCEGDRWVTEAAYD</sequence>
<dbReference type="InterPro" id="IPR043502">
    <property type="entry name" value="DNA/RNA_pol_sf"/>
</dbReference>
<dbReference type="RefSeq" id="WP_123221488.1">
    <property type="nucleotide sequence ID" value="NZ_RJSF01000007.1"/>
</dbReference>
<reference evidence="3 4" key="1">
    <citation type="submission" date="2018-11" db="EMBL/GenBank/DDBJ databases">
        <authorList>
            <person name="Li F."/>
        </authorList>
    </citation>
    <scope>NUCLEOTIDE SEQUENCE [LARGE SCALE GENOMIC DNA]</scope>
    <source>
        <strain evidence="3 4">Gsoil 818</strain>
    </source>
</reference>
<dbReference type="GO" id="GO:0006281">
    <property type="term" value="P:DNA repair"/>
    <property type="evidence" value="ECO:0007669"/>
    <property type="project" value="InterPro"/>
</dbReference>
<dbReference type="PROSITE" id="PS50173">
    <property type="entry name" value="UMUC"/>
    <property type="match status" value="1"/>
</dbReference>
<comment type="caution">
    <text evidence="3">The sequence shown here is derived from an EMBL/GenBank/DDBJ whole genome shotgun (WGS) entry which is preliminary data.</text>
</comment>
<dbReference type="OrthoDB" id="5244088at2"/>
<evidence type="ECO:0000259" key="2">
    <source>
        <dbReference type="PROSITE" id="PS50173"/>
    </source>
</evidence>
<dbReference type="InterPro" id="IPR050356">
    <property type="entry name" value="SulA_CellDiv_inhibitor"/>
</dbReference>
<dbReference type="EMBL" id="RJSF01000007">
    <property type="protein sequence ID" value="RNM16595.1"/>
    <property type="molecule type" value="Genomic_DNA"/>
</dbReference>
<name>A0A3N0GVV7_9ACTN</name>
<dbReference type="AlphaFoldDB" id="A0A3N0GVV7"/>
<evidence type="ECO:0000256" key="1">
    <source>
        <dbReference type="ARBA" id="ARBA00022763"/>
    </source>
</evidence>
<keyword evidence="4" id="KW-1185">Reference proteome</keyword>
<evidence type="ECO:0000313" key="4">
    <source>
        <dbReference type="Proteomes" id="UP000279994"/>
    </source>
</evidence>
<dbReference type="Proteomes" id="UP000279994">
    <property type="component" value="Unassembled WGS sequence"/>
</dbReference>
<keyword evidence="1" id="KW-0227">DNA damage</keyword>
<dbReference type="SUPFAM" id="SSF56672">
    <property type="entry name" value="DNA/RNA polymerases"/>
    <property type="match status" value="1"/>
</dbReference>
<feature type="domain" description="UmuC" evidence="2">
    <location>
        <begin position="25"/>
        <end position="183"/>
    </location>
</feature>
<dbReference type="InterPro" id="IPR001126">
    <property type="entry name" value="UmuC"/>
</dbReference>
<dbReference type="PANTHER" id="PTHR35369">
    <property type="entry name" value="BLR3025 PROTEIN-RELATED"/>
    <property type="match status" value="1"/>
</dbReference>